<comment type="caution">
    <text evidence="2">The sequence shown here is derived from an EMBL/GenBank/DDBJ whole genome shotgun (WGS) entry which is preliminary data.</text>
</comment>
<organism evidence="2 3">
    <name type="scientific">Pyrrhoderma noxium</name>
    <dbReference type="NCBI Taxonomy" id="2282107"/>
    <lineage>
        <taxon>Eukaryota</taxon>
        <taxon>Fungi</taxon>
        <taxon>Dikarya</taxon>
        <taxon>Basidiomycota</taxon>
        <taxon>Agaricomycotina</taxon>
        <taxon>Agaricomycetes</taxon>
        <taxon>Hymenochaetales</taxon>
        <taxon>Hymenochaetaceae</taxon>
        <taxon>Pyrrhoderma</taxon>
    </lineage>
</organism>
<feature type="compositionally biased region" description="Basic and acidic residues" evidence="1">
    <location>
        <begin position="172"/>
        <end position="188"/>
    </location>
</feature>
<evidence type="ECO:0000313" key="2">
    <source>
        <dbReference type="EMBL" id="PAV23325.1"/>
    </source>
</evidence>
<reference evidence="2 3" key="1">
    <citation type="journal article" date="2017" name="Mol. Ecol.">
        <title>Comparative and population genomic landscape of Phellinus noxius: A hypervariable fungus causing root rot in trees.</title>
        <authorList>
            <person name="Chung C.L."/>
            <person name="Lee T.J."/>
            <person name="Akiba M."/>
            <person name="Lee H.H."/>
            <person name="Kuo T.H."/>
            <person name="Liu D."/>
            <person name="Ke H.M."/>
            <person name="Yokoi T."/>
            <person name="Roa M.B."/>
            <person name="Lu M.J."/>
            <person name="Chang Y.Y."/>
            <person name="Ann P.J."/>
            <person name="Tsai J.N."/>
            <person name="Chen C.Y."/>
            <person name="Tzean S.S."/>
            <person name="Ota Y."/>
            <person name="Hattori T."/>
            <person name="Sahashi N."/>
            <person name="Liou R.F."/>
            <person name="Kikuchi T."/>
            <person name="Tsai I.J."/>
        </authorList>
    </citation>
    <scope>NUCLEOTIDE SEQUENCE [LARGE SCALE GENOMIC DNA]</scope>
    <source>
        <strain evidence="2 3">FFPRI411160</strain>
    </source>
</reference>
<name>A0A286UV50_9AGAM</name>
<accession>A0A286UV50</accession>
<keyword evidence="3" id="KW-1185">Reference proteome</keyword>
<dbReference type="EMBL" id="NBII01000001">
    <property type="protein sequence ID" value="PAV23325.1"/>
    <property type="molecule type" value="Genomic_DNA"/>
</dbReference>
<feature type="compositionally biased region" description="Low complexity" evidence="1">
    <location>
        <begin position="209"/>
        <end position="220"/>
    </location>
</feature>
<feature type="region of interest" description="Disordered" evidence="1">
    <location>
        <begin position="142"/>
        <end position="224"/>
    </location>
</feature>
<gene>
    <name evidence="2" type="ORF">PNOK_0039300</name>
</gene>
<dbReference type="InParanoid" id="A0A286UV50"/>
<feature type="region of interest" description="Disordered" evidence="1">
    <location>
        <begin position="50"/>
        <end position="69"/>
    </location>
</feature>
<protein>
    <submittedName>
        <fullName evidence="2">Uncharacterized protein</fullName>
    </submittedName>
</protein>
<evidence type="ECO:0000256" key="1">
    <source>
        <dbReference type="SAM" id="MobiDB-lite"/>
    </source>
</evidence>
<sequence>MNEIEGIYEVDVIVMSMSTCSSSFTSTSTLQGSPPPTKRTLFKQLKKLVSSSKNKQEQAPRPISPNTRNRRAEALKSVGLLKQSQVYGPAYRDEDLDDDATISSHETKVAADHFSKKVAGVKDLISFDEIDDDKATISHTEDGRIGVKSTSNNNIEDSLFTPPYSSVPPSMESDRRPDHGTESKRSYDSPKSGVSSPSNEVVAPNQDPSSIQIRRQGSISAEVDKIDDEESRHLTEVAFLY</sequence>
<proteinExistence type="predicted"/>
<dbReference type="Proteomes" id="UP000217199">
    <property type="component" value="Unassembled WGS sequence"/>
</dbReference>
<dbReference type="AlphaFoldDB" id="A0A286UV50"/>
<evidence type="ECO:0000313" key="3">
    <source>
        <dbReference type="Proteomes" id="UP000217199"/>
    </source>
</evidence>